<feature type="non-terminal residue" evidence="4">
    <location>
        <position position="247"/>
    </location>
</feature>
<protein>
    <recommendedName>
        <fullName evidence="3">NACHT domain-containing protein</fullName>
    </recommendedName>
</protein>
<reference evidence="4 5" key="1">
    <citation type="submission" date="2024-06" db="EMBL/GenBank/DDBJ databases">
        <authorList>
            <person name="Pan Q."/>
            <person name="Wen M."/>
            <person name="Jouanno E."/>
            <person name="Zahm M."/>
            <person name="Klopp C."/>
            <person name="Cabau C."/>
            <person name="Louis A."/>
            <person name="Berthelot C."/>
            <person name="Parey E."/>
            <person name="Roest Crollius H."/>
            <person name="Montfort J."/>
            <person name="Robinson-Rechavi M."/>
            <person name="Bouchez O."/>
            <person name="Lampietro C."/>
            <person name="Lopez Roques C."/>
            <person name="Donnadieu C."/>
            <person name="Postlethwait J."/>
            <person name="Bobe J."/>
            <person name="Verreycken H."/>
            <person name="Guiguen Y."/>
        </authorList>
    </citation>
    <scope>NUCLEOTIDE SEQUENCE [LARGE SCALE GENOMIC DNA]</scope>
    <source>
        <strain evidence="4">Up_M1</strain>
        <tissue evidence="4">Testis</tissue>
    </source>
</reference>
<keyword evidence="5" id="KW-1185">Reference proteome</keyword>
<dbReference type="Pfam" id="PF05729">
    <property type="entry name" value="NACHT"/>
    <property type="match status" value="1"/>
</dbReference>
<dbReference type="PANTHER" id="PTHR24106">
    <property type="entry name" value="NACHT, LRR AND CARD DOMAINS-CONTAINING"/>
    <property type="match status" value="1"/>
</dbReference>
<proteinExistence type="predicted"/>
<evidence type="ECO:0000259" key="3">
    <source>
        <dbReference type="PROSITE" id="PS50837"/>
    </source>
</evidence>
<dbReference type="InterPro" id="IPR027417">
    <property type="entry name" value="P-loop_NTPase"/>
</dbReference>
<dbReference type="EMBL" id="JAGEUA010000001">
    <property type="protein sequence ID" value="KAL1023967.1"/>
    <property type="molecule type" value="Genomic_DNA"/>
</dbReference>
<dbReference type="AlphaFoldDB" id="A0ABD0XU99"/>
<gene>
    <name evidence="4" type="ORF">UPYG_G00049660</name>
</gene>
<keyword evidence="1" id="KW-0433">Leucine-rich repeat</keyword>
<dbReference type="InterPro" id="IPR007111">
    <property type="entry name" value="NACHT_NTPase"/>
</dbReference>
<dbReference type="Gene3D" id="3.40.50.300">
    <property type="entry name" value="P-loop containing nucleotide triphosphate hydrolases"/>
    <property type="match status" value="1"/>
</dbReference>
<dbReference type="InterPro" id="IPR051261">
    <property type="entry name" value="NLR"/>
</dbReference>
<comment type="caution">
    <text evidence="4">The sequence shown here is derived from an EMBL/GenBank/DDBJ whole genome shotgun (WGS) entry which is preliminary data.</text>
</comment>
<dbReference type="PROSITE" id="PS50837">
    <property type="entry name" value="NACHT"/>
    <property type="match status" value="1"/>
</dbReference>
<name>A0ABD0XU99_UMBPY</name>
<dbReference type="Pfam" id="PF14484">
    <property type="entry name" value="FISNA"/>
    <property type="match status" value="1"/>
</dbReference>
<evidence type="ECO:0000313" key="5">
    <source>
        <dbReference type="Proteomes" id="UP001557470"/>
    </source>
</evidence>
<dbReference type="SMART" id="SM01288">
    <property type="entry name" value="FISNA"/>
    <property type="match status" value="1"/>
</dbReference>
<organism evidence="4 5">
    <name type="scientific">Umbra pygmaea</name>
    <name type="common">Eastern mudminnow</name>
    <dbReference type="NCBI Taxonomy" id="75934"/>
    <lineage>
        <taxon>Eukaryota</taxon>
        <taxon>Metazoa</taxon>
        <taxon>Chordata</taxon>
        <taxon>Craniata</taxon>
        <taxon>Vertebrata</taxon>
        <taxon>Euteleostomi</taxon>
        <taxon>Actinopterygii</taxon>
        <taxon>Neopterygii</taxon>
        <taxon>Teleostei</taxon>
        <taxon>Protacanthopterygii</taxon>
        <taxon>Esociformes</taxon>
        <taxon>Umbridae</taxon>
        <taxon>Umbra</taxon>
    </lineage>
</organism>
<keyword evidence="2" id="KW-0677">Repeat</keyword>
<dbReference type="InterPro" id="IPR029495">
    <property type="entry name" value="NACHT-assoc"/>
</dbReference>
<feature type="domain" description="NACHT" evidence="3">
    <location>
        <begin position="118"/>
        <end position="247"/>
    </location>
</feature>
<evidence type="ECO:0000256" key="2">
    <source>
        <dbReference type="ARBA" id="ARBA00022737"/>
    </source>
</evidence>
<sequence>MQLNQRAETLQNNFDECWTTEKSGQVGTSVALEDTVKNKLKDELKRMYNLVYEGKSNDGENISLNQIHTDLHVTKGASGGVRFEHEVLQLESKPPAKEETIKHSDLFSQHHGQQKPIRTVMTVGIAGVGKTVCVHKVILDWAEGKENQDIDFIFPLPLCDISLREDDCSLIELLHQLFRCMEPIKTLKDVSKVLFIFDGLDESRLHLDFKHKDLLTSETKVAPLGKVITHLIKGDLLPSALIWIISR</sequence>
<evidence type="ECO:0000256" key="1">
    <source>
        <dbReference type="ARBA" id="ARBA00022614"/>
    </source>
</evidence>
<dbReference type="Proteomes" id="UP001557470">
    <property type="component" value="Unassembled WGS sequence"/>
</dbReference>
<evidence type="ECO:0000313" key="4">
    <source>
        <dbReference type="EMBL" id="KAL1023967.1"/>
    </source>
</evidence>
<accession>A0ABD0XU99</accession>